<protein>
    <submittedName>
        <fullName evidence="2">Uncharacterized protein</fullName>
    </submittedName>
</protein>
<dbReference type="EMBL" id="BART01015662">
    <property type="protein sequence ID" value="GAG87353.1"/>
    <property type="molecule type" value="Genomic_DNA"/>
</dbReference>
<evidence type="ECO:0000256" key="1">
    <source>
        <dbReference type="SAM" id="MobiDB-lite"/>
    </source>
</evidence>
<proteinExistence type="predicted"/>
<sequence length="31" mass="3488">HWLSQSIVSGMARTRKHYRGSGYTSDGIHAK</sequence>
<gene>
    <name evidence="2" type="ORF">S01H4_30354</name>
</gene>
<name>X1BT39_9ZZZZ</name>
<comment type="caution">
    <text evidence="2">The sequence shown here is derived from an EMBL/GenBank/DDBJ whole genome shotgun (WGS) entry which is preliminary data.</text>
</comment>
<feature type="non-terminal residue" evidence="2">
    <location>
        <position position="1"/>
    </location>
</feature>
<evidence type="ECO:0000313" key="2">
    <source>
        <dbReference type="EMBL" id="GAG87353.1"/>
    </source>
</evidence>
<dbReference type="AlphaFoldDB" id="X1BT39"/>
<accession>X1BT39</accession>
<reference evidence="2" key="1">
    <citation type="journal article" date="2014" name="Front. Microbiol.">
        <title>High frequency of phylogenetically diverse reductive dehalogenase-homologous genes in deep subseafloor sedimentary metagenomes.</title>
        <authorList>
            <person name="Kawai M."/>
            <person name="Futagami T."/>
            <person name="Toyoda A."/>
            <person name="Takaki Y."/>
            <person name="Nishi S."/>
            <person name="Hori S."/>
            <person name="Arai W."/>
            <person name="Tsubouchi T."/>
            <person name="Morono Y."/>
            <person name="Uchiyama I."/>
            <person name="Ito T."/>
            <person name="Fujiyama A."/>
            <person name="Inagaki F."/>
            <person name="Takami H."/>
        </authorList>
    </citation>
    <scope>NUCLEOTIDE SEQUENCE</scope>
    <source>
        <strain evidence="2">Expedition CK06-06</strain>
    </source>
</reference>
<feature type="region of interest" description="Disordered" evidence="1">
    <location>
        <begin position="1"/>
        <end position="31"/>
    </location>
</feature>
<organism evidence="2">
    <name type="scientific">marine sediment metagenome</name>
    <dbReference type="NCBI Taxonomy" id="412755"/>
    <lineage>
        <taxon>unclassified sequences</taxon>
        <taxon>metagenomes</taxon>
        <taxon>ecological metagenomes</taxon>
    </lineage>
</organism>